<reference evidence="1" key="1">
    <citation type="submission" date="2020-08" db="EMBL/GenBank/DDBJ databases">
        <title>Genome public.</title>
        <authorList>
            <person name="Liu C."/>
            <person name="Sun Q."/>
        </authorList>
    </citation>
    <scope>NUCLEOTIDE SEQUENCE</scope>
    <source>
        <strain evidence="1">NSJ-28</strain>
    </source>
</reference>
<comment type="caution">
    <text evidence="1">The sequence shown here is derived from an EMBL/GenBank/DDBJ whole genome shotgun (WGS) entry which is preliminary data.</text>
</comment>
<dbReference type="EMBL" id="JACOPL010000006">
    <property type="protein sequence ID" value="MBC5725390.1"/>
    <property type="molecule type" value="Genomic_DNA"/>
</dbReference>
<organism evidence="1 2">
    <name type="scientific">Agathobaculum faecis</name>
    <dbReference type="NCBI Taxonomy" id="2763013"/>
    <lineage>
        <taxon>Bacteria</taxon>
        <taxon>Bacillati</taxon>
        <taxon>Bacillota</taxon>
        <taxon>Clostridia</taxon>
        <taxon>Eubacteriales</taxon>
        <taxon>Butyricicoccaceae</taxon>
        <taxon>Agathobaculum</taxon>
    </lineage>
</organism>
<sequence length="107" mass="11980">MELKYVVPNMETTFGKLEFGSALELGRGDTQRNNQQVAVVRRRYKLFSSIQPADDIEVILPGKAGEKKFGFMEPVKLVNPRITAEGYVVGGRGFTDYILHADDMIKA</sequence>
<dbReference type="InterPro" id="IPR010365">
    <property type="entry name" value="DUF961"/>
</dbReference>
<proteinExistence type="predicted"/>
<protein>
    <submittedName>
        <fullName evidence="1">YdcP family protein</fullName>
    </submittedName>
</protein>
<evidence type="ECO:0000313" key="1">
    <source>
        <dbReference type="EMBL" id="MBC5725390.1"/>
    </source>
</evidence>
<gene>
    <name evidence="1" type="ORF">H8S45_07950</name>
</gene>
<dbReference type="RefSeq" id="WP_107632167.1">
    <property type="nucleotide sequence ID" value="NZ_JACOPL010000006.1"/>
</dbReference>
<dbReference type="AlphaFoldDB" id="A0A923LU61"/>
<keyword evidence="2" id="KW-1185">Reference proteome</keyword>
<dbReference type="Proteomes" id="UP000606499">
    <property type="component" value="Unassembled WGS sequence"/>
</dbReference>
<dbReference type="Pfam" id="PF06125">
    <property type="entry name" value="DUF961"/>
    <property type="match status" value="1"/>
</dbReference>
<accession>A0A923LU61</accession>
<dbReference type="Gene3D" id="2.40.50.390">
    <property type="entry name" value="Conjugative transposon protein, DUF961"/>
    <property type="match status" value="1"/>
</dbReference>
<name>A0A923LU61_9FIRM</name>
<evidence type="ECO:0000313" key="2">
    <source>
        <dbReference type="Proteomes" id="UP000606499"/>
    </source>
</evidence>
<dbReference type="InterPro" id="IPR038620">
    <property type="entry name" value="YdcP-like_sf"/>
</dbReference>